<reference evidence="2 3" key="1">
    <citation type="journal article" date="2014" name="Nat. Commun.">
        <title>Klebsormidium flaccidum genome reveals primary factors for plant terrestrial adaptation.</title>
        <authorList>
            <person name="Hori K."/>
            <person name="Maruyama F."/>
            <person name="Fujisawa T."/>
            <person name="Togashi T."/>
            <person name="Yamamoto N."/>
            <person name="Seo M."/>
            <person name="Sato S."/>
            <person name="Yamada T."/>
            <person name="Mori H."/>
            <person name="Tajima N."/>
            <person name="Moriyama T."/>
            <person name="Ikeuchi M."/>
            <person name="Watanabe M."/>
            <person name="Wada H."/>
            <person name="Kobayashi K."/>
            <person name="Saito M."/>
            <person name="Masuda T."/>
            <person name="Sasaki-Sekimoto Y."/>
            <person name="Mashiguchi K."/>
            <person name="Awai K."/>
            <person name="Shimojima M."/>
            <person name="Masuda S."/>
            <person name="Iwai M."/>
            <person name="Nobusawa T."/>
            <person name="Narise T."/>
            <person name="Kondo S."/>
            <person name="Saito H."/>
            <person name="Sato R."/>
            <person name="Murakawa M."/>
            <person name="Ihara Y."/>
            <person name="Oshima-Yamada Y."/>
            <person name="Ohtaka K."/>
            <person name="Satoh M."/>
            <person name="Sonobe K."/>
            <person name="Ishii M."/>
            <person name="Ohtani R."/>
            <person name="Kanamori-Sato M."/>
            <person name="Honoki R."/>
            <person name="Miyazaki D."/>
            <person name="Mochizuki H."/>
            <person name="Umetsu J."/>
            <person name="Higashi K."/>
            <person name="Shibata D."/>
            <person name="Kamiya Y."/>
            <person name="Sato N."/>
            <person name="Nakamura Y."/>
            <person name="Tabata S."/>
            <person name="Ida S."/>
            <person name="Kurokawa K."/>
            <person name="Ohta H."/>
        </authorList>
    </citation>
    <scope>NUCLEOTIDE SEQUENCE [LARGE SCALE GENOMIC DNA]</scope>
    <source>
        <strain evidence="2 3">NIES-2285</strain>
    </source>
</reference>
<dbReference type="AlphaFoldDB" id="A0A1Y1HKS5"/>
<dbReference type="Proteomes" id="UP000054558">
    <property type="component" value="Unassembled WGS sequence"/>
</dbReference>
<accession>A0A1Y1HKS5</accession>
<feature type="region of interest" description="Disordered" evidence="1">
    <location>
        <begin position="18"/>
        <end position="45"/>
    </location>
</feature>
<organism evidence="2 3">
    <name type="scientific">Klebsormidium nitens</name>
    <name type="common">Green alga</name>
    <name type="synonym">Ulothrix nitens</name>
    <dbReference type="NCBI Taxonomy" id="105231"/>
    <lineage>
        <taxon>Eukaryota</taxon>
        <taxon>Viridiplantae</taxon>
        <taxon>Streptophyta</taxon>
        <taxon>Klebsormidiophyceae</taxon>
        <taxon>Klebsormidiales</taxon>
        <taxon>Klebsormidiaceae</taxon>
        <taxon>Klebsormidium</taxon>
    </lineage>
</organism>
<dbReference type="EMBL" id="DF236964">
    <property type="protein sequence ID" value="GAQ78563.1"/>
    <property type="molecule type" value="Genomic_DNA"/>
</dbReference>
<dbReference type="OrthoDB" id="2095648at2759"/>
<keyword evidence="3" id="KW-1185">Reference proteome</keyword>
<gene>
    <name evidence="2" type="ORF">KFL_000150150</name>
</gene>
<name>A0A1Y1HKS5_KLENI</name>
<proteinExistence type="predicted"/>
<feature type="compositionally biased region" description="Basic and acidic residues" evidence="1">
    <location>
        <begin position="34"/>
        <end position="45"/>
    </location>
</feature>
<protein>
    <submittedName>
        <fullName evidence="2">Uncharacterized protein</fullName>
    </submittedName>
</protein>
<evidence type="ECO:0000313" key="2">
    <source>
        <dbReference type="EMBL" id="GAQ78563.1"/>
    </source>
</evidence>
<evidence type="ECO:0000313" key="3">
    <source>
        <dbReference type="Proteomes" id="UP000054558"/>
    </source>
</evidence>
<evidence type="ECO:0000256" key="1">
    <source>
        <dbReference type="SAM" id="MobiDB-lite"/>
    </source>
</evidence>
<sequence length="497" mass="55359">MAVTLGSAYYNLKKELKEKAEREAGKSSTAESTKAQDEQQEIRKRHQKVLEARAKLHLEAGVGFLARFKNAAEGGKRYLVHPRVLSSTGPGWSFPGGGRLLLSLDLKEGSANILPAERVPSYVSLIKDSWQPFTGDFPKERQVPGTVLYWKETGLAEVVHERDHYSGGFTQARNFLTIDINYSISAAHAMYRMLCLFPSLEVDTSDADFYKCIWEVILQHKPSGFLLRLSEHKASLRAVAQWSHGSPWEECFKSEVCALVDLLMSDACLHPCGVVAGSIDPRHLDHFKNPEEKFKQYRVDPQKYAKDGVEDKDYKRVKRVRKPWIRVADPDRSERGLKDCLDVTVDLTSEKVCIRELEEQLTRISNQSDPMNSEGLSGTDGDMVPLCAAISSGLLLYRLLAIYGYEPNGNRPILPVFVKPPNPAESLWYTELKDRDSGLIVRIGDSRGAAAVWIGGLDTAEVTDLAIANEHLKNLVALLCSPKCPHTYDGTVAGCIA</sequence>